<reference evidence="3 4" key="2">
    <citation type="submission" date="2012-08" db="EMBL/GenBank/DDBJ databases">
        <authorList>
            <person name="Gan P.H.P."/>
            <person name="Ikeda K."/>
            <person name="Irieda H."/>
            <person name="Narusaka M."/>
            <person name="O'Connell R.J."/>
            <person name="Narusaka Y."/>
            <person name="Takano Y."/>
            <person name="Kubo Y."/>
            <person name="Shirasu K."/>
        </authorList>
    </citation>
    <scope>NUCLEOTIDE SEQUENCE [LARGE SCALE GENOMIC DNA]</scope>
    <source>
        <strain evidence="3 4">Nara gc5</strain>
    </source>
</reference>
<reference evidence="3 4" key="3">
    <citation type="submission" date="2020-04" db="EMBL/GenBank/DDBJ databases">
        <title>Genome sequencing and assembly of multiple isolates from the Colletotrichum gloeosporioides species complex.</title>
        <authorList>
            <person name="Gan P."/>
            <person name="Shirasu K."/>
        </authorList>
    </citation>
    <scope>NUCLEOTIDE SEQUENCE [LARGE SCALE GENOMIC DNA]</scope>
    <source>
        <strain evidence="3 4">Nara gc5</strain>
    </source>
</reference>
<feature type="signal peptide" evidence="1">
    <location>
        <begin position="1"/>
        <end position="19"/>
    </location>
</feature>
<evidence type="ECO:0000313" key="4">
    <source>
        <dbReference type="Proteomes" id="UP000011096"/>
    </source>
</evidence>
<name>L2G541_COLFN</name>
<dbReference type="EMBL" id="KB020659">
    <property type="protein sequence ID" value="ELA33386.1"/>
    <property type="molecule type" value="Genomic_DNA"/>
</dbReference>
<protein>
    <submittedName>
        <fullName evidence="2">Uncharacterized protein</fullName>
    </submittedName>
</protein>
<dbReference type="Proteomes" id="UP000011096">
    <property type="component" value="Unassembled WGS sequence"/>
</dbReference>
<dbReference type="InParanoid" id="L2G541"/>
<evidence type="ECO:0000313" key="3">
    <source>
        <dbReference type="EMBL" id="KAF4473918.1"/>
    </source>
</evidence>
<dbReference type="EMBL" id="ANPB02000011">
    <property type="protein sequence ID" value="KAF4473918.1"/>
    <property type="molecule type" value="Genomic_DNA"/>
</dbReference>
<keyword evidence="1" id="KW-0732">Signal</keyword>
<proteinExistence type="predicted"/>
<gene>
    <name evidence="2" type="ORF">CGGC5_6671</name>
    <name evidence="3" type="ORF">CGGC5_v016618</name>
</gene>
<reference evidence="2" key="1">
    <citation type="submission" date="2012-08" db="EMBL/GenBank/DDBJ databases">
        <title>Genome analysis of Colletotrichum orbiculare and Colletotrichum fructicola.</title>
        <authorList>
            <person name="Gan P.H.P."/>
            <person name="Ikeda K."/>
            <person name="Irieda H."/>
            <person name="Narusaka M."/>
            <person name="O'Connell R.J."/>
            <person name="Narusaka Y."/>
            <person name="Takano Y."/>
            <person name="Kubo Y."/>
            <person name="Shirasu K."/>
        </authorList>
    </citation>
    <scope>NUCLEOTIDE SEQUENCE</scope>
    <source>
        <strain evidence="2">Nara gc5</strain>
    </source>
</reference>
<accession>L2G541</accession>
<evidence type="ECO:0000313" key="2">
    <source>
        <dbReference type="EMBL" id="ELA33386.1"/>
    </source>
</evidence>
<dbReference type="AlphaFoldDB" id="L2G541"/>
<feature type="chain" id="PRO_5036284916" evidence="1">
    <location>
        <begin position="20"/>
        <end position="121"/>
    </location>
</feature>
<keyword evidence="4" id="KW-1185">Reference proteome</keyword>
<evidence type="ECO:0000256" key="1">
    <source>
        <dbReference type="SAM" id="SignalP"/>
    </source>
</evidence>
<dbReference type="HOGENOM" id="CLU_135732_1_0_1"/>
<organism evidence="2">
    <name type="scientific">Colletotrichum fructicola (strain Nara gc5)</name>
    <name type="common">Anthracnose fungus</name>
    <name type="synonym">Colletotrichum gloeosporioides (strain Nara gc5)</name>
    <dbReference type="NCBI Taxonomy" id="1213859"/>
    <lineage>
        <taxon>Eukaryota</taxon>
        <taxon>Fungi</taxon>
        <taxon>Dikarya</taxon>
        <taxon>Ascomycota</taxon>
        <taxon>Pezizomycotina</taxon>
        <taxon>Sordariomycetes</taxon>
        <taxon>Hypocreomycetidae</taxon>
        <taxon>Glomerellales</taxon>
        <taxon>Glomerellaceae</taxon>
        <taxon>Colletotrichum</taxon>
        <taxon>Colletotrichum gloeosporioides species complex</taxon>
    </lineage>
</organism>
<sequence length="121" mass="12895">MKPFTTLLSILSLSTIALAAECDAYGDVIWTTYTVTATGVDNTDAVCAELLDLTPCDDPGARDVICGGLDGNLEWTFTVTRQPNCDLWTRGFWSGTTQNRYGSVECPHVSLNPAPGTSTSG</sequence>